<dbReference type="RefSeq" id="WP_277552238.1">
    <property type="nucleotide sequence ID" value="NZ_JARAMH010000025.1"/>
</dbReference>
<feature type="region of interest" description="Disordered" evidence="1">
    <location>
        <begin position="1"/>
        <end position="20"/>
    </location>
</feature>
<dbReference type="EMBL" id="JBHSIW010000036">
    <property type="protein sequence ID" value="MFC4905626.1"/>
    <property type="molecule type" value="Genomic_DNA"/>
</dbReference>
<keyword evidence="2" id="KW-1133">Transmembrane helix</keyword>
<reference evidence="4" key="1">
    <citation type="journal article" date="2019" name="Int. J. Syst. Evol. Microbiol.">
        <title>The Global Catalogue of Microorganisms (GCM) 10K type strain sequencing project: providing services to taxonomists for standard genome sequencing and annotation.</title>
        <authorList>
            <consortium name="The Broad Institute Genomics Platform"/>
            <consortium name="The Broad Institute Genome Sequencing Center for Infectious Disease"/>
            <person name="Wu L."/>
            <person name="Ma J."/>
        </authorList>
    </citation>
    <scope>NUCLEOTIDE SEQUENCE [LARGE SCALE GENOMIC DNA]</scope>
    <source>
        <strain evidence="4">CGMCC 4.6946</strain>
    </source>
</reference>
<accession>A0ABV9TNE6</accession>
<feature type="transmembrane region" description="Helical" evidence="2">
    <location>
        <begin position="58"/>
        <end position="79"/>
    </location>
</feature>
<evidence type="ECO:0000313" key="4">
    <source>
        <dbReference type="Proteomes" id="UP001595797"/>
    </source>
</evidence>
<evidence type="ECO:0000256" key="1">
    <source>
        <dbReference type="SAM" id="MobiDB-lite"/>
    </source>
</evidence>
<gene>
    <name evidence="3" type="ORF">ACFPCS_18890</name>
</gene>
<organism evidence="3 4">
    <name type="scientific">Kocuria oceani</name>
    <dbReference type="NCBI Taxonomy" id="988827"/>
    <lineage>
        <taxon>Bacteria</taxon>
        <taxon>Bacillati</taxon>
        <taxon>Actinomycetota</taxon>
        <taxon>Actinomycetes</taxon>
        <taxon>Micrococcales</taxon>
        <taxon>Micrococcaceae</taxon>
        <taxon>Kocuria</taxon>
    </lineage>
</organism>
<feature type="transmembrane region" description="Helical" evidence="2">
    <location>
        <begin position="85"/>
        <end position="103"/>
    </location>
</feature>
<protein>
    <recommendedName>
        <fullName evidence="5">Integral membrane protein</fullName>
    </recommendedName>
</protein>
<feature type="transmembrane region" description="Helical" evidence="2">
    <location>
        <begin position="231"/>
        <end position="251"/>
    </location>
</feature>
<dbReference type="Proteomes" id="UP001595797">
    <property type="component" value="Unassembled WGS sequence"/>
</dbReference>
<keyword evidence="2" id="KW-0472">Membrane</keyword>
<feature type="transmembrane region" description="Helical" evidence="2">
    <location>
        <begin position="161"/>
        <end position="183"/>
    </location>
</feature>
<evidence type="ECO:0000313" key="3">
    <source>
        <dbReference type="EMBL" id="MFC4905626.1"/>
    </source>
</evidence>
<sequence length="254" mass="27076">MSTNSRTLGSLNSWERHNSSGPVTHEDIVRFRMMTEADRIELLGSLRRRAEIGNLPDLAPMGVASLALLAALGGSISSFAPGVQALMWLSALAVIVFGLSFMTRMHNNSAGQRARADIYTEYLHSPLGHPSADSSKIIEQALLPDRPENGTSKRRALIFRLVMLATALAAVAAVGATLFTFAMDSGLEMGLLGTSALGALLVASSAFPDLATHLFKDFNPEQADKHTEARLALVIIGGIMLAVSPSVQYVSALF</sequence>
<name>A0ABV9TNE6_9MICC</name>
<feature type="compositionally biased region" description="Polar residues" evidence="1">
    <location>
        <begin position="1"/>
        <end position="13"/>
    </location>
</feature>
<feature type="transmembrane region" description="Helical" evidence="2">
    <location>
        <begin position="189"/>
        <end position="210"/>
    </location>
</feature>
<proteinExistence type="predicted"/>
<evidence type="ECO:0008006" key="5">
    <source>
        <dbReference type="Google" id="ProtNLM"/>
    </source>
</evidence>
<keyword evidence="4" id="KW-1185">Reference proteome</keyword>
<comment type="caution">
    <text evidence="3">The sequence shown here is derived from an EMBL/GenBank/DDBJ whole genome shotgun (WGS) entry which is preliminary data.</text>
</comment>
<keyword evidence="2" id="KW-0812">Transmembrane</keyword>
<evidence type="ECO:0000256" key="2">
    <source>
        <dbReference type="SAM" id="Phobius"/>
    </source>
</evidence>